<dbReference type="Proteomes" id="UP000319483">
    <property type="component" value="Unassembled WGS sequence"/>
</dbReference>
<gene>
    <name evidence="1" type="ORF">FPQ15_04565</name>
</gene>
<dbReference type="RefSeq" id="WP_144091635.1">
    <property type="nucleotide sequence ID" value="NZ_VMHM01000005.1"/>
</dbReference>
<dbReference type="CDD" id="cd11614">
    <property type="entry name" value="SAF_CpaB_FlgA_like"/>
    <property type="match status" value="1"/>
</dbReference>
<organism evidence="1 2">
    <name type="scientific">Gilliamella apicola</name>
    <dbReference type="NCBI Taxonomy" id="1196095"/>
    <lineage>
        <taxon>Bacteria</taxon>
        <taxon>Pseudomonadati</taxon>
        <taxon>Pseudomonadota</taxon>
        <taxon>Gammaproteobacteria</taxon>
        <taxon>Orbales</taxon>
        <taxon>Orbaceae</taxon>
        <taxon>Gilliamella</taxon>
    </lineage>
</organism>
<reference evidence="1 2" key="1">
    <citation type="submission" date="2019-07" db="EMBL/GenBank/DDBJ databases">
        <title>Gilliamella genomes.</title>
        <authorList>
            <person name="Zheng H."/>
        </authorList>
    </citation>
    <scope>NUCLEOTIDE SEQUENCE [LARGE SCALE GENOMIC DNA]</scope>
    <source>
        <strain evidence="1 2">W8127</strain>
    </source>
</reference>
<sequence>MKDKKLIVLYLAMIVVGLALLFTKSAPPTDTPDDSAVVVEPPKMEEPKTEVINVAVAKHDINKKTILTKDDYYFKSIEVAINKERPNFVTSASEIDAHVVKNHIAKDTVIEESLIASPNSEDYLMLALKDGNYMFPITIDPLDSYLIKNLKGGDLVDLYVFYGDETEKAANVREDKLVSPSRDFVKNRLKPIIVGKKVLFFDVEKEMDKSYNKNNVAQVQLELSNKEIKLLRTLMTNSTIIMYPSTFKKNVEDGLRLLSDKEKNWPLSEKDIFSGTRINLLKGN</sequence>
<proteinExistence type="predicted"/>
<dbReference type="Gene3D" id="3.90.1210.10">
    <property type="entry name" value="Antifreeze-like/N-acetylneuraminic acid synthase C-terminal domain"/>
    <property type="match status" value="1"/>
</dbReference>
<evidence type="ECO:0000313" key="1">
    <source>
        <dbReference type="EMBL" id="TSK03663.1"/>
    </source>
</evidence>
<dbReference type="AlphaFoldDB" id="A0A556SRB0"/>
<dbReference type="EMBL" id="VMHM01000005">
    <property type="protein sequence ID" value="TSK03663.1"/>
    <property type="molecule type" value="Genomic_DNA"/>
</dbReference>
<comment type="caution">
    <text evidence="1">The sequence shown here is derived from an EMBL/GenBank/DDBJ whole genome shotgun (WGS) entry which is preliminary data.</text>
</comment>
<evidence type="ECO:0000313" key="2">
    <source>
        <dbReference type="Proteomes" id="UP000319483"/>
    </source>
</evidence>
<accession>A0A556SRB0</accession>
<name>A0A556SRB0_9GAMM</name>
<protein>
    <submittedName>
        <fullName evidence="1">Uncharacterized protein</fullName>
    </submittedName>
</protein>